<dbReference type="PROSITE" id="PS51307">
    <property type="entry name" value="ASD2"/>
    <property type="match status" value="1"/>
</dbReference>
<keyword evidence="3" id="KW-0963">Cytoplasm</keyword>
<comment type="similarity">
    <text evidence="2">Belongs to the shroom family.</text>
</comment>
<reference evidence="7 8" key="1">
    <citation type="submission" date="2024-02" db="EMBL/GenBank/DDBJ databases">
        <authorList>
            <person name="Daric V."/>
            <person name="Darras S."/>
        </authorList>
    </citation>
    <scope>NUCLEOTIDE SEQUENCE [LARGE SCALE GENOMIC DNA]</scope>
</reference>
<dbReference type="Gene3D" id="6.10.250.3120">
    <property type="match status" value="1"/>
</dbReference>
<sequence>MTPKLTYDIFSSRSTSPDAASTKMSSRRRRYRRGTKSCDVLPVKAVTQDLQESITQKKLKLISNLKLKTDEIHAMRDLLDIEIHQNECLGQEVLDLVQSRCNEKELEKYNHFIEDANNITNLLLSLSGRLSLVENAIKMNVGMAKDQMKFLCQKRAKLLEQFNDAKDLKIFTDKQQQIVSEFLLRQFSRKQMSLFERYIKMKSSLIVEQRELDDKARLIEMQMQCLRDSIPESEQFRLQPILDKALL</sequence>
<comment type="caution">
    <text evidence="7">The sequence shown here is derived from an EMBL/GenBank/DDBJ whole genome shotgun (WGS) entry which is preliminary data.</text>
</comment>
<dbReference type="PANTHER" id="PTHR15012:SF32">
    <property type="entry name" value="PROTEIN SHROOM"/>
    <property type="match status" value="1"/>
</dbReference>
<evidence type="ECO:0000313" key="8">
    <source>
        <dbReference type="Proteomes" id="UP001642483"/>
    </source>
</evidence>
<dbReference type="PANTHER" id="PTHR15012">
    <property type="entry name" value="APICAL PROTEIN/SHROOM-RELATED"/>
    <property type="match status" value="1"/>
</dbReference>
<comment type="subcellular location">
    <subcellularLocation>
        <location evidence="1">Cytoplasm</location>
        <location evidence="1">Cytoskeleton</location>
    </subcellularLocation>
</comment>
<evidence type="ECO:0000256" key="5">
    <source>
        <dbReference type="SAM" id="MobiDB-lite"/>
    </source>
</evidence>
<dbReference type="Pfam" id="PF08687">
    <property type="entry name" value="ASD2"/>
    <property type="match status" value="1"/>
</dbReference>
<feature type="region of interest" description="Disordered" evidence="5">
    <location>
        <begin position="12"/>
        <end position="33"/>
    </location>
</feature>
<evidence type="ECO:0000256" key="4">
    <source>
        <dbReference type="ARBA" id="ARBA00023212"/>
    </source>
</evidence>
<proteinExistence type="inferred from homology"/>
<evidence type="ECO:0000256" key="3">
    <source>
        <dbReference type="ARBA" id="ARBA00022490"/>
    </source>
</evidence>
<dbReference type="InterPro" id="IPR027685">
    <property type="entry name" value="Shroom_fam"/>
</dbReference>
<gene>
    <name evidence="7" type="ORF">CVLEPA_LOCUS31116</name>
</gene>
<evidence type="ECO:0000256" key="1">
    <source>
        <dbReference type="ARBA" id="ARBA00004245"/>
    </source>
</evidence>
<evidence type="ECO:0000259" key="6">
    <source>
        <dbReference type="PROSITE" id="PS51307"/>
    </source>
</evidence>
<protein>
    <recommendedName>
        <fullName evidence="6">ASD2 domain-containing protein</fullName>
    </recommendedName>
</protein>
<keyword evidence="8" id="KW-1185">Reference proteome</keyword>
<keyword evidence="4" id="KW-0206">Cytoskeleton</keyword>
<accession>A0ABP0H3N2</accession>
<feature type="domain" description="ASD2" evidence="6">
    <location>
        <begin position="1"/>
        <end position="231"/>
    </location>
</feature>
<evidence type="ECO:0000313" key="7">
    <source>
        <dbReference type="EMBL" id="CAK8697609.1"/>
    </source>
</evidence>
<evidence type="ECO:0000256" key="2">
    <source>
        <dbReference type="ARBA" id="ARBA00006469"/>
    </source>
</evidence>
<feature type="compositionally biased region" description="Polar residues" evidence="5">
    <location>
        <begin position="12"/>
        <end position="24"/>
    </location>
</feature>
<dbReference type="EMBL" id="CAWYQH010000163">
    <property type="protein sequence ID" value="CAK8697609.1"/>
    <property type="molecule type" value="Genomic_DNA"/>
</dbReference>
<dbReference type="InterPro" id="IPR014799">
    <property type="entry name" value="ASD2_dom"/>
</dbReference>
<dbReference type="Proteomes" id="UP001642483">
    <property type="component" value="Unassembled WGS sequence"/>
</dbReference>
<organism evidence="7 8">
    <name type="scientific">Clavelina lepadiformis</name>
    <name type="common">Light-bulb sea squirt</name>
    <name type="synonym">Ascidia lepadiformis</name>
    <dbReference type="NCBI Taxonomy" id="159417"/>
    <lineage>
        <taxon>Eukaryota</taxon>
        <taxon>Metazoa</taxon>
        <taxon>Chordata</taxon>
        <taxon>Tunicata</taxon>
        <taxon>Ascidiacea</taxon>
        <taxon>Aplousobranchia</taxon>
        <taxon>Clavelinidae</taxon>
        <taxon>Clavelina</taxon>
    </lineage>
</organism>
<name>A0ABP0H3N2_CLALP</name>